<gene>
    <name evidence="2" type="ORF">G5B47_10095</name>
</gene>
<name>A0A6M1PHW2_9BACL</name>
<comment type="caution">
    <text evidence="2">The sequence shown here is derived from an EMBL/GenBank/DDBJ whole genome shotgun (WGS) entry which is preliminary data.</text>
</comment>
<feature type="transmembrane region" description="Helical" evidence="1">
    <location>
        <begin position="39"/>
        <end position="63"/>
    </location>
</feature>
<dbReference type="RefSeq" id="WP_165097440.1">
    <property type="nucleotide sequence ID" value="NZ_JAAKGU010000003.1"/>
</dbReference>
<keyword evidence="1" id="KW-0812">Transmembrane</keyword>
<proteinExistence type="predicted"/>
<evidence type="ECO:0000313" key="3">
    <source>
        <dbReference type="Proteomes" id="UP000480151"/>
    </source>
</evidence>
<keyword evidence="1" id="KW-1133">Transmembrane helix</keyword>
<keyword evidence="3" id="KW-1185">Reference proteome</keyword>
<reference evidence="2 3" key="1">
    <citation type="submission" date="2020-02" db="EMBL/GenBank/DDBJ databases">
        <authorList>
            <person name="Gao J."/>
            <person name="Sun J."/>
        </authorList>
    </citation>
    <scope>NUCLEOTIDE SEQUENCE [LARGE SCALE GENOMIC DNA]</scope>
    <source>
        <strain evidence="2 3">7124</strain>
    </source>
</reference>
<accession>A0A6M1PHW2</accession>
<evidence type="ECO:0000256" key="1">
    <source>
        <dbReference type="SAM" id="Phobius"/>
    </source>
</evidence>
<dbReference type="Proteomes" id="UP000480151">
    <property type="component" value="Unassembled WGS sequence"/>
</dbReference>
<dbReference type="AlphaFoldDB" id="A0A6M1PHW2"/>
<sequence>MQMAVVIAFYAAVFLWGWRQLRGKGSGLHRVILGGLLGWAAYVSLAGIATVPHLSISSAYIVFFQPVGKAIIGWLGG</sequence>
<protein>
    <submittedName>
        <fullName evidence="2">Uncharacterized protein</fullName>
    </submittedName>
</protein>
<keyword evidence="1" id="KW-0472">Membrane</keyword>
<dbReference type="EMBL" id="JAAKGU010000003">
    <property type="protein sequence ID" value="NGM82766.1"/>
    <property type="molecule type" value="Genomic_DNA"/>
</dbReference>
<evidence type="ECO:0000313" key="2">
    <source>
        <dbReference type="EMBL" id="NGM82766.1"/>
    </source>
</evidence>
<organism evidence="2 3">
    <name type="scientific">Paenibacillus apii</name>
    <dbReference type="NCBI Taxonomy" id="1850370"/>
    <lineage>
        <taxon>Bacteria</taxon>
        <taxon>Bacillati</taxon>
        <taxon>Bacillota</taxon>
        <taxon>Bacilli</taxon>
        <taxon>Bacillales</taxon>
        <taxon>Paenibacillaceae</taxon>
        <taxon>Paenibacillus</taxon>
    </lineage>
</organism>